<dbReference type="CDD" id="cd00093">
    <property type="entry name" value="HTH_XRE"/>
    <property type="match status" value="1"/>
</dbReference>
<proteinExistence type="predicted"/>
<feature type="domain" description="HTH cro/C1-type" evidence="1">
    <location>
        <begin position="8"/>
        <end position="62"/>
    </location>
</feature>
<dbReference type="InterPro" id="IPR010982">
    <property type="entry name" value="Lambda_DNA-bd_dom_sf"/>
</dbReference>
<name>A0ABQ1YKL6_9BACL</name>
<dbReference type="InterPro" id="IPR001387">
    <property type="entry name" value="Cro/C1-type_HTH"/>
</dbReference>
<comment type="caution">
    <text evidence="2">The sequence shown here is derived from an EMBL/GenBank/DDBJ whole genome shotgun (WGS) entry which is preliminary data.</text>
</comment>
<dbReference type="Gene3D" id="1.10.260.40">
    <property type="entry name" value="lambda repressor-like DNA-binding domains"/>
    <property type="match status" value="1"/>
</dbReference>
<evidence type="ECO:0000313" key="2">
    <source>
        <dbReference type="EMBL" id="GGH29704.1"/>
    </source>
</evidence>
<accession>A0ABQ1YKL6</accession>
<sequence length="456" mass="53511">MQTIRAELEDYLRKNRITITQFAESSGVNSGTISSVIKGNRPISMLQLDRITEAMGLTEGFFYDIYVNECFDHSTINWRRIRPLLYRCAELDKLDCILRVLGMMMDDLSYAPALFDIAEALFKQDKREAAALLYKSVADGEKYQHSERLALCQYRLFIIALGKDQDANLRAAVQFEGYIDRLDEIDQLDALKDLANTYGSLHRWDKMEKFAVEMGQKATIQYKQRFEHMKKIRLLKEPMMPLFAYIAYSHVLCSAVYDERKEYDIALYHVSFYSDFSWIKEESQEAQRMVSKFKEWAKANTYLYRLLKGDVKVLPEYVAYISQRKDEILPALVKILQAANTYQINVDEILSRFEKEIFTFRAQHGNTGSYNSQVTEDRYIHFMAELADYYLNKGEYDRGIKCILESLEFSTLINSDECIIKCVSLFERFRNTATLEAQQTYLEIMRRRKEKKIKKN</sequence>
<protein>
    <recommendedName>
        <fullName evidence="1">HTH cro/C1-type domain-containing protein</fullName>
    </recommendedName>
</protein>
<gene>
    <name evidence="2" type="ORF">GCM10008013_32450</name>
</gene>
<evidence type="ECO:0000313" key="3">
    <source>
        <dbReference type="Proteomes" id="UP000659344"/>
    </source>
</evidence>
<dbReference type="PROSITE" id="PS50943">
    <property type="entry name" value="HTH_CROC1"/>
    <property type="match status" value="1"/>
</dbReference>
<dbReference type="EMBL" id="BMFT01000001">
    <property type="protein sequence ID" value="GGH29704.1"/>
    <property type="molecule type" value="Genomic_DNA"/>
</dbReference>
<evidence type="ECO:0000259" key="1">
    <source>
        <dbReference type="PROSITE" id="PS50943"/>
    </source>
</evidence>
<dbReference type="SMART" id="SM00530">
    <property type="entry name" value="HTH_XRE"/>
    <property type="match status" value="1"/>
</dbReference>
<organism evidence="2 3">
    <name type="scientific">Paenibacillus segetis</name>
    <dbReference type="NCBI Taxonomy" id="1325360"/>
    <lineage>
        <taxon>Bacteria</taxon>
        <taxon>Bacillati</taxon>
        <taxon>Bacillota</taxon>
        <taxon>Bacilli</taxon>
        <taxon>Bacillales</taxon>
        <taxon>Paenibacillaceae</taxon>
        <taxon>Paenibacillus</taxon>
    </lineage>
</organism>
<dbReference type="RefSeq" id="WP_188540601.1">
    <property type="nucleotide sequence ID" value="NZ_BMFT01000001.1"/>
</dbReference>
<dbReference type="SUPFAM" id="SSF47413">
    <property type="entry name" value="lambda repressor-like DNA-binding domains"/>
    <property type="match status" value="1"/>
</dbReference>
<keyword evidence="3" id="KW-1185">Reference proteome</keyword>
<dbReference type="Proteomes" id="UP000659344">
    <property type="component" value="Unassembled WGS sequence"/>
</dbReference>
<reference evidence="3" key="1">
    <citation type="journal article" date="2019" name="Int. J. Syst. Evol. Microbiol.">
        <title>The Global Catalogue of Microorganisms (GCM) 10K type strain sequencing project: providing services to taxonomists for standard genome sequencing and annotation.</title>
        <authorList>
            <consortium name="The Broad Institute Genomics Platform"/>
            <consortium name="The Broad Institute Genome Sequencing Center for Infectious Disease"/>
            <person name="Wu L."/>
            <person name="Ma J."/>
        </authorList>
    </citation>
    <scope>NUCLEOTIDE SEQUENCE [LARGE SCALE GENOMIC DNA]</scope>
    <source>
        <strain evidence="3">CGMCC 1.12769</strain>
    </source>
</reference>